<feature type="compositionally biased region" description="Polar residues" evidence="2">
    <location>
        <begin position="1254"/>
        <end position="1264"/>
    </location>
</feature>
<evidence type="ECO:0000313" key="4">
    <source>
        <dbReference type="RefSeq" id="XP_012939080.1"/>
    </source>
</evidence>
<evidence type="ECO:0000256" key="2">
    <source>
        <dbReference type="SAM" id="MobiDB-lite"/>
    </source>
</evidence>
<gene>
    <name evidence="4" type="primary">LOC101854580</name>
</gene>
<feature type="region of interest" description="Disordered" evidence="2">
    <location>
        <begin position="1405"/>
        <end position="1424"/>
    </location>
</feature>
<organism evidence="3 4">
    <name type="scientific">Aplysia californica</name>
    <name type="common">California sea hare</name>
    <dbReference type="NCBI Taxonomy" id="6500"/>
    <lineage>
        <taxon>Eukaryota</taxon>
        <taxon>Metazoa</taxon>
        <taxon>Spiralia</taxon>
        <taxon>Lophotrochozoa</taxon>
        <taxon>Mollusca</taxon>
        <taxon>Gastropoda</taxon>
        <taxon>Heterobranchia</taxon>
        <taxon>Euthyneura</taxon>
        <taxon>Tectipleura</taxon>
        <taxon>Aplysiida</taxon>
        <taxon>Aplysioidea</taxon>
        <taxon>Aplysiidae</taxon>
        <taxon>Aplysia</taxon>
    </lineage>
</organism>
<proteinExistence type="predicted"/>
<feature type="region of interest" description="Disordered" evidence="2">
    <location>
        <begin position="2135"/>
        <end position="2164"/>
    </location>
</feature>
<dbReference type="GeneID" id="101854580"/>
<dbReference type="Proteomes" id="UP000694888">
    <property type="component" value="Unplaced"/>
</dbReference>
<feature type="compositionally biased region" description="Acidic residues" evidence="2">
    <location>
        <begin position="714"/>
        <end position="724"/>
    </location>
</feature>
<feature type="compositionally biased region" description="Basic and acidic residues" evidence="2">
    <location>
        <begin position="2139"/>
        <end position="2159"/>
    </location>
</feature>
<feature type="region of interest" description="Disordered" evidence="2">
    <location>
        <begin position="2177"/>
        <end position="2261"/>
    </location>
</feature>
<feature type="compositionally biased region" description="Basic and acidic residues" evidence="2">
    <location>
        <begin position="1698"/>
        <end position="1708"/>
    </location>
</feature>
<accession>A0ABM1A1S8</accession>
<feature type="region of interest" description="Disordered" evidence="2">
    <location>
        <begin position="710"/>
        <end position="729"/>
    </location>
</feature>
<keyword evidence="3" id="KW-1185">Reference proteome</keyword>
<name>A0ABM1A1S8_APLCA</name>
<evidence type="ECO:0000256" key="1">
    <source>
        <dbReference type="SAM" id="Coils"/>
    </source>
</evidence>
<feature type="compositionally biased region" description="Basic and acidic residues" evidence="2">
    <location>
        <begin position="2014"/>
        <end position="2027"/>
    </location>
</feature>
<dbReference type="RefSeq" id="XP_012939080.1">
    <property type="nucleotide sequence ID" value="XM_013083626.2"/>
</dbReference>
<protein>
    <submittedName>
        <fullName evidence="4">Uncharacterized protein LOC101854580</fullName>
    </submittedName>
</protein>
<feature type="region of interest" description="Disordered" evidence="2">
    <location>
        <begin position="649"/>
        <end position="703"/>
    </location>
</feature>
<keyword evidence="1" id="KW-0175">Coiled coil</keyword>
<feature type="compositionally biased region" description="Basic and acidic residues" evidence="2">
    <location>
        <begin position="2221"/>
        <end position="2240"/>
    </location>
</feature>
<feature type="region of interest" description="Disordered" evidence="2">
    <location>
        <begin position="1353"/>
        <end position="1388"/>
    </location>
</feature>
<reference evidence="4" key="1">
    <citation type="submission" date="2025-08" db="UniProtKB">
        <authorList>
            <consortium name="RefSeq"/>
        </authorList>
    </citation>
    <scope>IDENTIFICATION</scope>
</reference>
<feature type="compositionally biased region" description="Low complexity" evidence="2">
    <location>
        <begin position="1410"/>
        <end position="1421"/>
    </location>
</feature>
<sequence>MDRRSSWRHYSKSLIEELKEKLEDRRTRTLELLKNSSDLETLQEVDSESDGLDDTSTNLTNNHGKFLSEFSGPQGVDQETFSETSSLAQSEYSADFCSPDGEDSIYSSEWGEANVPHRTQQSSQGVYHQCENLRAVNGKYWESQARESVDENLSKDTLCGDSESFQTDSVATLCEQDVTLTTKYESIGELGNKSAVRNSFLKPHSDAPEVSLISVKACNRQSHGWNYESDDTSPEIQEETLRPKGSCKPSACKSEITVKHLTGNEISRPHSLSMTDVGNNPKHHSLHGPNLIFFSNKSAVIAQTVERCDRLVQNELNRVISNTIQSCLRIRSTTTSQSSSPNNYAEDGDCTHMALVRCQSYFPQGDDKSKKGDLGAKTDIDDDRNCESEALGLFDLTQEHTGNPENNTDQITCLFKKISNIILHGNKMSPAIDSNLLPFIRHQSSAVENCISSGYTNVSANSGNFDKDCTSESFAKDGLNTKQYGDKLGIGQENKTAHGVRTYENTTRVRETKEKEKDNSLNEMNYADDKVEGKIFQASTKTSFQDRISTRPPSGLNSKWIKAAKPKGVTAPQFGLKREKTFVVEDLDSCQVSPIKRTSTFLISSPCDSEVEDTGTHREIYSDLVPTNPEASATKSSTLGYASKEEELEHLETRAPHSSPTFLVSEDIPSTDKVPLASRDITSTPKESIEAPGPTTVSKENDTCFDVQKSQDTELSEDDDDEDTQLSGDKARRYSIDLLSELLCSESKSENIDTGRNDSFEHERLDSKQYQKEIFSPTNQLKRDGFLRGCTLPTSTTCESIESDKFKQYDMTNIVHSELSPPRNRSVAADQRLKLKSNQRRKECVRNFRQGLENTKEIVNSYEPGPVGKLYNKKCKPGGQILSKDTGKFRVSSTNTDTTSDQSVPTSSSVKDWACFKDTRSASKGHQGKMCDAITDSGKMEIFPNQGAFWSAKVDLPRIEDNGVDELCQDVSPSDILRRKQKEEVDTKLIQLTNCSRKHHKPRSPHRLSVSTRSLKPVLLSESGTNDRSAHDAVKLYLSTIENNPSATTTCCGLSNMKKCSNYFTNDQMNIPSFEEFRDSKGTSAENSDISLQPTPSELLLIKLQSEKPTPPSGLSKLACDEDGKKKQQRTNCCSDRVASLHIHDSSPPKPLIDSPTVNDLKTPSGRGSVDTQECTTSHDLFSSFSSTSGEYSLTKHSDKSKKSPPQCSTIDILPSRNIESLPFIKEHESKTIHRETQNYKNYSNTKHLHIEGSQRNPQETSACQLPAKVSEQPHASTDSSRFPGKQTAENEQVIRFHKAEEERTTTMRPYRYFANIEFEKTVDLVEQFPQDLEPTDAYKFFDNIAEEKFLTEDTNLKLKPSPGPSQTRESKSKQSVEENSNSDPTLCVSENQELVKESINPDMANVDVTPSLGSPPSSTSQQMISSLCEDTHGTWTTLEIEEQKVIENRENKGSIVSKDPVSCEEADVHNACKQGDQDVPTIETKPRIESNITNVLPVHPNTSEFDNVRGGAHSQNYNIPTDVEHHGLNSMGKMFESCHISELKRGSQLEPTNVNPQCMFCSEQSRNHFICRQKESEHQRDGCKCCEQRQPTNERGVSQRKISQCVTEFLKWQQQFSEHSGSSGMAAKLGFERPEFQHNNLANTLNRPTCMSPACTQLQTHPDEHQRNTECRFSSSSVEMDILETFRTFMNTYYRGSDGREGSELSHQRSTGRGKTRLMKETRVQTSPTDELVTLSKTQGAQTEEDLWSNSKDTAFQKDVTAILGKLSGLENAIIDSRQELDTLHTLESATSLVVNKVDSQTSKLVEDSHYLEAKHREVKKFQNELVHRMDTMHATLTVRQRLDNDMLLEEVKRLLGNNKSDIRSQVRSAVTEQLDHFEQKVQSGLTSFSKTLSDQNEELQNKIISNMYKITDAREPDTAKKCPSYDAMKMRIVELTSQRDAEKVYHKITRESLRALERDHERLRSEYVRATYDWNRVPQNRSRTRRLQYMLDDDRTAVSSLHDSQRPSDVYTSRHSDLLHQDTSKSSRVFGRAVTERRRHSGPGYGQQSGKDEPLPHVNNAGESEQNWGRNARESNGMEETVVHRDTKENEAGCVRNFQVQHDEIKSSATVDDQCSPAGANWRLTTLRKTHIKEKARKGTADNRSKDGDANPFEGKDLSPGLRGLTNEFIKVHSHKCPRDATRRRGKKHQFDLESSVEIQDKAEVMGSRPATDKKKRNDIHMPSELHEDETRDSRSEDDGGPATDSVSKLSVTLSDTNF</sequence>
<evidence type="ECO:0000313" key="3">
    <source>
        <dbReference type="Proteomes" id="UP000694888"/>
    </source>
</evidence>
<feature type="compositionally biased region" description="Polar residues" evidence="2">
    <location>
        <begin position="1378"/>
        <end position="1388"/>
    </location>
</feature>
<feature type="region of interest" description="Disordered" evidence="2">
    <location>
        <begin position="1698"/>
        <end position="1717"/>
    </location>
</feature>
<feature type="region of interest" description="Disordered" evidence="2">
    <location>
        <begin position="1252"/>
        <end position="1292"/>
    </location>
</feature>
<feature type="coiled-coil region" evidence="1">
    <location>
        <begin position="1948"/>
        <end position="1975"/>
    </location>
</feature>
<feature type="compositionally biased region" description="Low complexity" evidence="2">
    <location>
        <begin position="1176"/>
        <end position="1193"/>
    </location>
</feature>
<feature type="region of interest" description="Disordered" evidence="2">
    <location>
        <begin position="1140"/>
        <end position="1211"/>
    </location>
</feature>
<feature type="region of interest" description="Disordered" evidence="2">
    <location>
        <begin position="1999"/>
        <end position="2090"/>
    </location>
</feature>
<feature type="compositionally biased region" description="Polar residues" evidence="2">
    <location>
        <begin position="2247"/>
        <end position="2261"/>
    </location>
</feature>